<dbReference type="GO" id="GO:0004402">
    <property type="term" value="F:histone acetyltransferase activity"/>
    <property type="evidence" value="ECO:0007669"/>
    <property type="project" value="InterPro"/>
</dbReference>
<name>A0AAV3QUQ3_LITER</name>
<accession>A0AAV3QUQ3</accession>
<dbReference type="InterPro" id="IPR037113">
    <property type="entry name" value="Hat1_N_sf"/>
</dbReference>
<evidence type="ECO:0000256" key="1">
    <source>
        <dbReference type="ARBA" id="ARBA00010543"/>
    </source>
</evidence>
<gene>
    <name evidence="8" type="ORF">LIER_22609</name>
</gene>
<sequence>MGTKHEASSDPVSDLKKKRKVAFSKPDAGVDANHCIKIYLVSSKDEVGSADCLCIEPVDLSPFFEEDGKIYGHQGLKISIWISSISFLAYADISFESQRDGGKDITDLKSALQNIFADNLLEKKEDFLETFSSEEHYIKSTISNAEVVQRKALTEGETDSNGRKAESNVLEVLRVIGSPVGPLYIRLVSLVLLLIDGSNPIDVTDPRWVIYVLVKREGELLNLIGFAAVYRFHRYPDSERLRLGQVLILPPYQRKGYGRFLLEVINQVATSEDVYDFTIEEPVDSLQHVRTCIDVQRLLVFEPIQDVLKAVISSLKQEDSSNISTKCEFDPPYNAIENVRKHLKINKRQFSQCWEILVYIGLDPVAKETQVFRSIVSERIKADIIGKLSETDGKQLIDVPTEYDEEMSFVMFKSETGEKSSIEVDENLNNNEEQLKELVDMRMKEITSVAEKVGRHH</sequence>
<dbReference type="InterPro" id="IPR019467">
    <property type="entry name" value="Hat1_N"/>
</dbReference>
<dbReference type="CDD" id="cd04301">
    <property type="entry name" value="NAT_SF"/>
    <property type="match status" value="1"/>
</dbReference>
<keyword evidence="3" id="KW-0808">Transferase</keyword>
<proteinExistence type="inferred from homology"/>
<dbReference type="AlphaFoldDB" id="A0AAV3QUQ3"/>
<evidence type="ECO:0000259" key="6">
    <source>
        <dbReference type="Pfam" id="PF00583"/>
    </source>
</evidence>
<dbReference type="InterPro" id="IPR017380">
    <property type="entry name" value="Hist_AcTrfase_B-typ_cat-su"/>
</dbReference>
<dbReference type="GO" id="GO:0000781">
    <property type="term" value="C:chromosome, telomeric region"/>
    <property type="evidence" value="ECO:0007669"/>
    <property type="project" value="GOC"/>
</dbReference>
<comment type="catalytic activity">
    <reaction evidence="5">
        <text>L-lysyl-[protein] + acetyl-CoA = N(6)-acetyl-L-lysyl-[protein] + CoA + H(+)</text>
        <dbReference type="Rhea" id="RHEA:45948"/>
        <dbReference type="Rhea" id="RHEA-COMP:9752"/>
        <dbReference type="Rhea" id="RHEA-COMP:10731"/>
        <dbReference type="ChEBI" id="CHEBI:15378"/>
        <dbReference type="ChEBI" id="CHEBI:29969"/>
        <dbReference type="ChEBI" id="CHEBI:57287"/>
        <dbReference type="ChEBI" id="CHEBI:57288"/>
        <dbReference type="ChEBI" id="CHEBI:61930"/>
        <dbReference type="EC" id="2.3.1.48"/>
    </reaction>
</comment>
<dbReference type="EC" id="2.3.1.48" evidence="2"/>
<dbReference type="Pfam" id="PF00583">
    <property type="entry name" value="Acetyltransf_1"/>
    <property type="match status" value="1"/>
</dbReference>
<dbReference type="GO" id="GO:0031509">
    <property type="term" value="P:subtelomeric heterochromatin formation"/>
    <property type="evidence" value="ECO:0007669"/>
    <property type="project" value="InterPro"/>
</dbReference>
<feature type="domain" description="Histone acetyl transferase HAT1 N-terminal" evidence="7">
    <location>
        <begin position="30"/>
        <end position="196"/>
    </location>
</feature>
<dbReference type="Pfam" id="PF10394">
    <property type="entry name" value="Hat1_N"/>
    <property type="match status" value="1"/>
</dbReference>
<feature type="domain" description="N-acetyltransferase" evidence="6">
    <location>
        <begin position="210"/>
        <end position="273"/>
    </location>
</feature>
<comment type="similarity">
    <text evidence="1">Belongs to the HAT1 family.</text>
</comment>
<dbReference type="Gene3D" id="3.40.630.30">
    <property type="match status" value="1"/>
</dbReference>
<dbReference type="Proteomes" id="UP001454036">
    <property type="component" value="Unassembled WGS sequence"/>
</dbReference>
<evidence type="ECO:0000256" key="5">
    <source>
        <dbReference type="ARBA" id="ARBA00048017"/>
    </source>
</evidence>
<keyword evidence="9" id="KW-1185">Reference proteome</keyword>
<evidence type="ECO:0000313" key="9">
    <source>
        <dbReference type="Proteomes" id="UP001454036"/>
    </source>
</evidence>
<dbReference type="SUPFAM" id="SSF55729">
    <property type="entry name" value="Acyl-CoA N-acyltransferases (Nat)"/>
    <property type="match status" value="1"/>
</dbReference>
<dbReference type="EMBL" id="BAABME010006211">
    <property type="protein sequence ID" value="GAA0167744.1"/>
    <property type="molecule type" value="Genomic_DNA"/>
</dbReference>
<evidence type="ECO:0000256" key="3">
    <source>
        <dbReference type="ARBA" id="ARBA00022679"/>
    </source>
</evidence>
<protein>
    <recommendedName>
        <fullName evidence="2">histone acetyltransferase</fullName>
        <ecNumber evidence="2">2.3.1.48</ecNumber>
    </recommendedName>
</protein>
<dbReference type="GO" id="GO:0005634">
    <property type="term" value="C:nucleus"/>
    <property type="evidence" value="ECO:0007669"/>
    <property type="project" value="InterPro"/>
</dbReference>
<dbReference type="PANTHER" id="PTHR12046">
    <property type="entry name" value="HISTONE ACETYLTRANSFERASE TYPE B CATALYTIC SUBUNIT"/>
    <property type="match status" value="1"/>
</dbReference>
<reference evidence="8 9" key="1">
    <citation type="submission" date="2024-01" db="EMBL/GenBank/DDBJ databases">
        <title>The complete chloroplast genome sequence of Lithospermum erythrorhizon: insights into the phylogenetic relationship among Boraginaceae species and the maternal lineages of purple gromwells.</title>
        <authorList>
            <person name="Okada T."/>
            <person name="Watanabe K."/>
        </authorList>
    </citation>
    <scope>NUCLEOTIDE SEQUENCE [LARGE SCALE GENOMIC DNA]</scope>
</reference>
<evidence type="ECO:0000313" key="8">
    <source>
        <dbReference type="EMBL" id="GAA0167744.1"/>
    </source>
</evidence>
<evidence type="ECO:0000256" key="2">
    <source>
        <dbReference type="ARBA" id="ARBA00013184"/>
    </source>
</evidence>
<keyword evidence="4" id="KW-0012">Acyltransferase</keyword>
<comment type="caution">
    <text evidence="8">The sequence shown here is derived from an EMBL/GenBank/DDBJ whole genome shotgun (WGS) entry which is preliminary data.</text>
</comment>
<dbReference type="Gene3D" id="3.90.360.10">
    <property type="entry name" value="Histone acetyl transferase 1 (HAT1), N-terminal domain"/>
    <property type="match status" value="1"/>
</dbReference>
<evidence type="ECO:0000259" key="7">
    <source>
        <dbReference type="Pfam" id="PF10394"/>
    </source>
</evidence>
<dbReference type="InterPro" id="IPR000182">
    <property type="entry name" value="GNAT_dom"/>
</dbReference>
<dbReference type="InterPro" id="IPR016181">
    <property type="entry name" value="Acyl_CoA_acyltransferase"/>
</dbReference>
<evidence type="ECO:0000256" key="4">
    <source>
        <dbReference type="ARBA" id="ARBA00023315"/>
    </source>
</evidence>
<organism evidence="8 9">
    <name type="scientific">Lithospermum erythrorhizon</name>
    <name type="common">Purple gromwell</name>
    <name type="synonym">Lithospermum officinale var. erythrorhizon</name>
    <dbReference type="NCBI Taxonomy" id="34254"/>
    <lineage>
        <taxon>Eukaryota</taxon>
        <taxon>Viridiplantae</taxon>
        <taxon>Streptophyta</taxon>
        <taxon>Embryophyta</taxon>
        <taxon>Tracheophyta</taxon>
        <taxon>Spermatophyta</taxon>
        <taxon>Magnoliopsida</taxon>
        <taxon>eudicotyledons</taxon>
        <taxon>Gunneridae</taxon>
        <taxon>Pentapetalae</taxon>
        <taxon>asterids</taxon>
        <taxon>lamiids</taxon>
        <taxon>Boraginales</taxon>
        <taxon>Boraginaceae</taxon>
        <taxon>Boraginoideae</taxon>
        <taxon>Lithospermeae</taxon>
        <taxon>Lithospermum</taxon>
    </lineage>
</organism>